<dbReference type="EMBL" id="PTPX01000017">
    <property type="protein sequence ID" value="RAL18276.1"/>
    <property type="molecule type" value="Genomic_DNA"/>
</dbReference>
<reference evidence="3" key="1">
    <citation type="submission" date="2018-02" db="EMBL/GenBank/DDBJ databases">
        <title>Glaesserella australis sp. nov., isolated from the lungs of pigs.</title>
        <authorList>
            <person name="Turni C."/>
            <person name="Christensen H."/>
        </authorList>
    </citation>
    <scope>NUCLEOTIDE SEQUENCE [LARGE SCALE GENOMIC DNA]</scope>
    <source>
        <strain evidence="3">HS4635</strain>
    </source>
</reference>
<dbReference type="Pfam" id="PF02525">
    <property type="entry name" value="Flavodoxin_2"/>
    <property type="match status" value="1"/>
</dbReference>
<dbReference type="PANTHER" id="PTHR43741">
    <property type="entry name" value="FMN-DEPENDENT NADH-AZOREDUCTASE 1"/>
    <property type="match status" value="1"/>
</dbReference>
<dbReference type="SUPFAM" id="SSF52218">
    <property type="entry name" value="Flavoproteins"/>
    <property type="match status" value="1"/>
</dbReference>
<dbReference type="Proteomes" id="UP000248689">
    <property type="component" value="Unassembled WGS sequence"/>
</dbReference>
<accession>A0A328BVL2</accession>
<organism evidence="2 3">
    <name type="scientific">Glaesserella australis</name>
    <dbReference type="NCBI Taxonomy" id="2094024"/>
    <lineage>
        <taxon>Bacteria</taxon>
        <taxon>Pseudomonadati</taxon>
        <taxon>Pseudomonadota</taxon>
        <taxon>Gammaproteobacteria</taxon>
        <taxon>Pasteurellales</taxon>
        <taxon>Pasteurellaceae</taxon>
        <taxon>Glaesserella</taxon>
    </lineage>
</organism>
<keyword evidence="3" id="KW-1185">Reference proteome</keyword>
<gene>
    <name evidence="2" type="ORF">C5N92_08620</name>
</gene>
<evidence type="ECO:0000259" key="1">
    <source>
        <dbReference type="Pfam" id="PF02525"/>
    </source>
</evidence>
<dbReference type="PANTHER" id="PTHR43741:SF4">
    <property type="entry name" value="FMN-DEPENDENT NADH:QUINONE OXIDOREDUCTASE"/>
    <property type="match status" value="1"/>
</dbReference>
<dbReference type="Gene3D" id="3.40.50.360">
    <property type="match status" value="1"/>
</dbReference>
<dbReference type="RefSeq" id="WP_111750453.1">
    <property type="nucleotide sequence ID" value="NZ_PTPX01000017.1"/>
</dbReference>
<dbReference type="InterPro" id="IPR050104">
    <property type="entry name" value="FMN-dep_NADH:Q_OxRdtase_AzoR1"/>
</dbReference>
<proteinExistence type="predicted"/>
<dbReference type="OrthoDB" id="9787136at2"/>
<evidence type="ECO:0000313" key="3">
    <source>
        <dbReference type="Proteomes" id="UP000248689"/>
    </source>
</evidence>
<name>A0A328BVL2_9PAST</name>
<feature type="domain" description="Flavodoxin-like fold" evidence="1">
    <location>
        <begin position="1"/>
        <end position="109"/>
    </location>
</feature>
<sequence length="112" mass="12621">MKILQILAHPDFANPQRAANQLAQAGLDKLSALPSAEIITYNLYDPNFHLPRIVAETLNVRDPALMSETQKQDFAAQQAILENWKSADLIFIYSPIHNFNVPSKLKDFLITC</sequence>
<dbReference type="InterPro" id="IPR003680">
    <property type="entry name" value="Flavodoxin_fold"/>
</dbReference>
<dbReference type="AlphaFoldDB" id="A0A328BVL2"/>
<protein>
    <recommendedName>
        <fullName evidence="1">Flavodoxin-like fold domain-containing protein</fullName>
    </recommendedName>
</protein>
<comment type="caution">
    <text evidence="2">The sequence shown here is derived from an EMBL/GenBank/DDBJ whole genome shotgun (WGS) entry which is preliminary data.</text>
</comment>
<dbReference type="InterPro" id="IPR029039">
    <property type="entry name" value="Flavoprotein-like_sf"/>
</dbReference>
<evidence type="ECO:0000313" key="2">
    <source>
        <dbReference type="EMBL" id="RAL18276.1"/>
    </source>
</evidence>